<dbReference type="InterPro" id="IPR025110">
    <property type="entry name" value="AMP-bd_C"/>
</dbReference>
<keyword evidence="1" id="KW-0596">Phosphopantetheine</keyword>
<dbReference type="Pfam" id="PF13193">
    <property type="entry name" value="AMP-binding_C"/>
    <property type="match status" value="1"/>
</dbReference>
<dbReference type="SMART" id="SM00823">
    <property type="entry name" value="PKS_PP"/>
    <property type="match status" value="1"/>
</dbReference>
<evidence type="ECO:0000313" key="6">
    <source>
        <dbReference type="Proteomes" id="UP001183414"/>
    </source>
</evidence>
<organism evidence="5 6">
    <name type="scientific">Streptomyces hazeniae</name>
    <dbReference type="NCBI Taxonomy" id="3075538"/>
    <lineage>
        <taxon>Bacteria</taxon>
        <taxon>Bacillati</taxon>
        <taxon>Actinomycetota</taxon>
        <taxon>Actinomycetes</taxon>
        <taxon>Kitasatosporales</taxon>
        <taxon>Streptomycetaceae</taxon>
        <taxon>Streptomyces</taxon>
    </lineage>
</organism>
<evidence type="ECO:0000256" key="1">
    <source>
        <dbReference type="ARBA" id="ARBA00022450"/>
    </source>
</evidence>
<dbReference type="Pfam" id="PF00501">
    <property type="entry name" value="AMP-binding"/>
    <property type="match status" value="1"/>
</dbReference>
<comment type="caution">
    <text evidence="5">The sequence shown here is derived from an EMBL/GenBank/DDBJ whole genome shotgun (WGS) entry which is preliminary data.</text>
</comment>
<evidence type="ECO:0000256" key="2">
    <source>
        <dbReference type="ARBA" id="ARBA00022553"/>
    </source>
</evidence>
<dbReference type="Proteomes" id="UP001183414">
    <property type="component" value="Unassembled WGS sequence"/>
</dbReference>
<dbReference type="InterPro" id="IPR000873">
    <property type="entry name" value="AMP-dep_synth/lig_dom"/>
</dbReference>
<dbReference type="RefSeq" id="WP_311674490.1">
    <property type="nucleotide sequence ID" value="NZ_JAVREQ010000017.1"/>
</dbReference>
<dbReference type="InterPro" id="IPR036736">
    <property type="entry name" value="ACP-like_sf"/>
</dbReference>
<sequence>MESETALRHWRERLAGFAQPTAPGGWSRLPAPDAPGSGNDRARTSLAWTPGRVAELDRAAEAAGTTAERLVTASWGLVLAAHAGERDVLFGVTTGSAPDGAPVPVRLDTGPEQDVGAYLEAVREAEESGRRHAGPTLDQLAACADLRGDVPLLATSVVCARTGPAAPPAGPDGVVVTARFGDEEPGLQLDHSPGTLTDDHAHRLLAHLDRMTGILAGQAASPGALLGELLVLPPEEYDTVVHAWNATDTARGPARCLHELFEAQAARTPHALAVVQGGERLDYAELDAAADRLAARLAAAGVGTGDMVALSLRRTVRSVVALLGVLKSGAAYAPVDPHLPAERFRELVGALAAPVVLTDHDAVPDVVDRCRDLPELREVLWLGGNGTAPATAPGGPATGWALADVPPDSPAPDRCRPEDAAYTIFTSGSTGTPKGVLMTHAPVVNLIRWVNDTYGVGPDDQVLFVASLSFDLSVYDVFGLLAAGGSIRVAAEEDVRDPQRLLALLDDEPVTFWDSAPAALQQLVPFLTLRDTAAEHSLRLVFLSGDWIPLSLPDAVRAAFAGPEIVALGGATEAAVWSNHHRVDRVDPAWRSIPYGRPIDNARYYVLDAARNPSPVGAPGDLYIGGACLAEGYLGDPRLTAAKFVPDPFTAEPGRMYRTGDRARFGADGTIEFLGRQDHQVKIRGFRVELGEIETTLADLPGVASAVAVVHGEAAAAHLVAYAVPRPGARLDTGELRAALALRVPAHMVPARVLVLDALPVTPNGKLDRDALPSPTAEDGGRPPYRPPGTPVAEAVAEIWAEVLEVDEIGAEDNFFDLGGHSLLITQVMAHLQADLEVEIPLLELLESQTLSAFSDVVEKALIAQIEAGGGEDR</sequence>
<dbReference type="SUPFAM" id="SSF47336">
    <property type="entry name" value="ACP-like"/>
    <property type="match status" value="1"/>
</dbReference>
<evidence type="ECO:0000259" key="4">
    <source>
        <dbReference type="PROSITE" id="PS50075"/>
    </source>
</evidence>
<name>A0ABU2NUW9_9ACTN</name>
<dbReference type="NCBIfam" id="TIGR01733">
    <property type="entry name" value="AA-adenyl-dom"/>
    <property type="match status" value="1"/>
</dbReference>
<dbReference type="EMBL" id="JAVREQ010000017">
    <property type="protein sequence ID" value="MDT0380773.1"/>
    <property type="molecule type" value="Genomic_DNA"/>
</dbReference>
<gene>
    <name evidence="5" type="ORF">RM572_18635</name>
</gene>
<dbReference type="PROSITE" id="PS50075">
    <property type="entry name" value="CARRIER"/>
    <property type="match status" value="1"/>
</dbReference>
<dbReference type="Gene3D" id="3.30.300.30">
    <property type="match status" value="1"/>
</dbReference>
<keyword evidence="6" id="KW-1185">Reference proteome</keyword>
<dbReference type="InterPro" id="IPR009081">
    <property type="entry name" value="PP-bd_ACP"/>
</dbReference>
<dbReference type="Gene3D" id="2.30.38.10">
    <property type="entry name" value="Luciferase, Domain 3"/>
    <property type="match status" value="1"/>
</dbReference>
<feature type="region of interest" description="Disordered" evidence="3">
    <location>
        <begin position="766"/>
        <end position="789"/>
    </location>
</feature>
<protein>
    <submittedName>
        <fullName evidence="5">Amino acid adenylation domain-containing protein</fullName>
    </submittedName>
</protein>
<feature type="domain" description="Carrier" evidence="4">
    <location>
        <begin position="787"/>
        <end position="862"/>
    </location>
</feature>
<keyword evidence="2" id="KW-0597">Phosphoprotein</keyword>
<evidence type="ECO:0000313" key="5">
    <source>
        <dbReference type="EMBL" id="MDT0380773.1"/>
    </source>
</evidence>
<dbReference type="Gene3D" id="3.30.559.30">
    <property type="entry name" value="Nonribosomal peptide synthetase, condensation domain"/>
    <property type="match status" value="1"/>
</dbReference>
<proteinExistence type="predicted"/>
<dbReference type="SUPFAM" id="SSF52777">
    <property type="entry name" value="CoA-dependent acyltransferases"/>
    <property type="match status" value="1"/>
</dbReference>
<evidence type="ECO:0000256" key="3">
    <source>
        <dbReference type="SAM" id="MobiDB-lite"/>
    </source>
</evidence>
<dbReference type="PANTHER" id="PTHR45527">
    <property type="entry name" value="NONRIBOSOMAL PEPTIDE SYNTHETASE"/>
    <property type="match status" value="1"/>
</dbReference>
<feature type="region of interest" description="Disordered" evidence="3">
    <location>
        <begin position="17"/>
        <end position="45"/>
    </location>
</feature>
<dbReference type="SUPFAM" id="SSF56801">
    <property type="entry name" value="Acetyl-CoA synthetase-like"/>
    <property type="match status" value="1"/>
</dbReference>
<dbReference type="InterPro" id="IPR010071">
    <property type="entry name" value="AA_adenyl_dom"/>
</dbReference>
<accession>A0ABU2NUW9</accession>
<dbReference type="PANTHER" id="PTHR45527:SF1">
    <property type="entry name" value="FATTY ACID SYNTHASE"/>
    <property type="match status" value="1"/>
</dbReference>
<dbReference type="Pfam" id="PF00550">
    <property type="entry name" value="PP-binding"/>
    <property type="match status" value="1"/>
</dbReference>
<dbReference type="Gene3D" id="3.40.50.980">
    <property type="match status" value="2"/>
</dbReference>
<dbReference type="InterPro" id="IPR045851">
    <property type="entry name" value="AMP-bd_C_sf"/>
</dbReference>
<reference evidence="6" key="1">
    <citation type="submission" date="2023-07" db="EMBL/GenBank/DDBJ databases">
        <title>30 novel species of actinomycetes from the DSMZ collection.</title>
        <authorList>
            <person name="Nouioui I."/>
        </authorList>
    </citation>
    <scope>NUCLEOTIDE SEQUENCE [LARGE SCALE GENOMIC DNA]</scope>
    <source>
        <strain evidence="6">DSM 42041</strain>
    </source>
</reference>
<dbReference type="Gene3D" id="1.10.1200.10">
    <property type="entry name" value="ACP-like"/>
    <property type="match status" value="1"/>
</dbReference>
<dbReference type="InterPro" id="IPR020806">
    <property type="entry name" value="PKS_PP-bd"/>
</dbReference>